<dbReference type="InterPro" id="IPR029063">
    <property type="entry name" value="SAM-dependent_MTases_sf"/>
</dbReference>
<keyword evidence="1" id="KW-0808">Transferase</keyword>
<proteinExistence type="predicted"/>
<keyword evidence="1" id="KW-0489">Methyltransferase</keyword>
<accession>A0ABU0BS73</accession>
<sequence length="246" mass="27861">MSSEAIDPDNTSSPLVRIDYRARYHDLLRDHLPEKFRPFAPFFANTRRLETMAGMLQRNFGGTGKAVLNAGCGPFASEIFVGALQHQQIEAFDYTPEFAAFFNIFRQEGLLADVRFFHADAMTVSYPNARFNLLVMHDLLYETALDLETMLARYIPFVAPGGLVYFDFMNARLRTLWRLLGKEKQYRRYDPDEVRSLLARHGLTVLEWQAVRSGSKGPSAGFHALLRALGTANAFAVMARIEPEAS</sequence>
<keyword evidence="2" id="KW-1185">Reference proteome</keyword>
<reference evidence="1 2" key="1">
    <citation type="submission" date="2023-07" db="EMBL/GenBank/DDBJ databases">
        <title>Genomic Encyclopedia of Type Strains, Phase IV (KMG-IV): sequencing the most valuable type-strain genomes for metagenomic binning, comparative biology and taxonomic classification.</title>
        <authorList>
            <person name="Goeker M."/>
        </authorList>
    </citation>
    <scope>NUCLEOTIDE SEQUENCE [LARGE SCALE GENOMIC DNA]</scope>
    <source>
        <strain evidence="1 2">DSM 1112</strain>
    </source>
</reference>
<dbReference type="GO" id="GO:0008168">
    <property type="term" value="F:methyltransferase activity"/>
    <property type="evidence" value="ECO:0007669"/>
    <property type="project" value="UniProtKB-KW"/>
</dbReference>
<dbReference type="CDD" id="cd02440">
    <property type="entry name" value="AdoMet_MTases"/>
    <property type="match status" value="1"/>
</dbReference>
<evidence type="ECO:0000313" key="2">
    <source>
        <dbReference type="Proteomes" id="UP001230207"/>
    </source>
</evidence>
<dbReference type="RefSeq" id="WP_307231441.1">
    <property type="nucleotide sequence ID" value="NZ_JAUSVF010000001.1"/>
</dbReference>
<dbReference type="SUPFAM" id="SSF53335">
    <property type="entry name" value="S-adenosyl-L-methionine-dependent methyltransferases"/>
    <property type="match status" value="1"/>
</dbReference>
<dbReference type="GO" id="GO:0032259">
    <property type="term" value="P:methylation"/>
    <property type="evidence" value="ECO:0007669"/>
    <property type="project" value="UniProtKB-KW"/>
</dbReference>
<name>A0ABU0BS73_9HYPH</name>
<dbReference type="Proteomes" id="UP001230207">
    <property type="component" value="Unassembled WGS sequence"/>
</dbReference>
<evidence type="ECO:0000313" key="1">
    <source>
        <dbReference type="EMBL" id="MDQ0321105.1"/>
    </source>
</evidence>
<gene>
    <name evidence="1" type="ORF">QO002_003243</name>
</gene>
<organism evidence="1 2">
    <name type="scientific">Pararhizobium capsulatum DSM 1112</name>
    <dbReference type="NCBI Taxonomy" id="1121113"/>
    <lineage>
        <taxon>Bacteria</taxon>
        <taxon>Pseudomonadati</taxon>
        <taxon>Pseudomonadota</taxon>
        <taxon>Alphaproteobacteria</taxon>
        <taxon>Hyphomicrobiales</taxon>
        <taxon>Rhizobiaceae</taxon>
        <taxon>Rhizobium/Agrobacterium group</taxon>
        <taxon>Pararhizobium</taxon>
    </lineage>
</organism>
<comment type="caution">
    <text evidence="1">The sequence shown here is derived from an EMBL/GenBank/DDBJ whole genome shotgun (WGS) entry which is preliminary data.</text>
</comment>
<dbReference type="EMBL" id="JAUSVF010000001">
    <property type="protein sequence ID" value="MDQ0321105.1"/>
    <property type="molecule type" value="Genomic_DNA"/>
</dbReference>
<protein>
    <submittedName>
        <fullName evidence="1">SAM-dependent methyltransferase</fullName>
    </submittedName>
</protein>
<dbReference type="Gene3D" id="3.40.50.150">
    <property type="entry name" value="Vaccinia Virus protein VP39"/>
    <property type="match status" value="1"/>
</dbReference>